<dbReference type="AlphaFoldDB" id="E4WRF8"/>
<feature type="region of interest" description="Disordered" evidence="2">
    <location>
        <begin position="1"/>
        <end position="65"/>
    </location>
</feature>
<reference evidence="4" key="1">
    <citation type="journal article" date="2010" name="Science">
        <title>Plasticity of animal genome architecture unmasked by rapid evolution of a pelagic tunicate.</title>
        <authorList>
            <person name="Denoeud F."/>
            <person name="Henriet S."/>
            <person name="Mungpakdee S."/>
            <person name="Aury J.M."/>
            <person name="Da Silva C."/>
            <person name="Brinkmann H."/>
            <person name="Mikhaleva J."/>
            <person name="Olsen L.C."/>
            <person name="Jubin C."/>
            <person name="Canestro C."/>
            <person name="Bouquet J.M."/>
            <person name="Danks G."/>
            <person name="Poulain J."/>
            <person name="Campsteijn C."/>
            <person name="Adamski M."/>
            <person name="Cross I."/>
            <person name="Yadetie F."/>
            <person name="Muffato M."/>
            <person name="Louis A."/>
            <person name="Butcher S."/>
            <person name="Tsagkogeorga G."/>
            <person name="Konrad A."/>
            <person name="Singh S."/>
            <person name="Jensen M.F."/>
            <person name="Cong E.H."/>
            <person name="Eikeseth-Otteraa H."/>
            <person name="Noel B."/>
            <person name="Anthouard V."/>
            <person name="Porcel B.M."/>
            <person name="Kachouri-Lafond R."/>
            <person name="Nishino A."/>
            <person name="Ugolini M."/>
            <person name="Chourrout P."/>
            <person name="Nishida H."/>
            <person name="Aasland R."/>
            <person name="Huzurbazar S."/>
            <person name="Westhof E."/>
            <person name="Delsuc F."/>
            <person name="Lehrach H."/>
            <person name="Reinhardt R."/>
            <person name="Weissenbach J."/>
            <person name="Roy S.W."/>
            <person name="Artiguenave F."/>
            <person name="Postlethwait J.H."/>
            <person name="Manak J.R."/>
            <person name="Thompson E.M."/>
            <person name="Jaillon O."/>
            <person name="Du Pasquier L."/>
            <person name="Boudinot P."/>
            <person name="Liberles D.A."/>
            <person name="Volff J.N."/>
            <person name="Philippe H."/>
            <person name="Lenhard B."/>
            <person name="Roest Crollius H."/>
            <person name="Wincker P."/>
            <person name="Chourrout D."/>
        </authorList>
    </citation>
    <scope>NUCLEOTIDE SEQUENCE [LARGE SCALE GENOMIC DNA]</scope>
</reference>
<dbReference type="PANTHER" id="PTHR22891">
    <property type="entry name" value="EUKARYOTIC TRANSLATION INITIATION FACTOR 2C"/>
    <property type="match status" value="1"/>
</dbReference>
<dbReference type="InterPro" id="IPR019152">
    <property type="entry name" value="DUF2046"/>
</dbReference>
<dbReference type="Pfam" id="PF09755">
    <property type="entry name" value="DUF2046"/>
    <property type="match status" value="1"/>
</dbReference>
<dbReference type="CDD" id="cd04657">
    <property type="entry name" value="Piwi_ago-like"/>
    <property type="match status" value="1"/>
</dbReference>
<feature type="compositionally biased region" description="Low complexity" evidence="2">
    <location>
        <begin position="381"/>
        <end position="405"/>
    </location>
</feature>
<dbReference type="OrthoDB" id="10252740at2759"/>
<proteinExistence type="predicted"/>
<feature type="region of interest" description="Disordered" evidence="2">
    <location>
        <begin position="375"/>
        <end position="449"/>
    </location>
</feature>
<dbReference type="InterPro" id="IPR012337">
    <property type="entry name" value="RNaseH-like_sf"/>
</dbReference>
<dbReference type="InParanoid" id="E4WRF8"/>
<dbReference type="Gene3D" id="3.30.420.10">
    <property type="entry name" value="Ribonuclease H-like superfamily/Ribonuclease H"/>
    <property type="match status" value="1"/>
</dbReference>
<feature type="region of interest" description="Disordered" evidence="2">
    <location>
        <begin position="251"/>
        <end position="273"/>
    </location>
</feature>
<dbReference type="Gene3D" id="3.40.50.2300">
    <property type="match status" value="1"/>
</dbReference>
<feature type="compositionally biased region" description="Basic and acidic residues" evidence="2">
    <location>
        <begin position="251"/>
        <end position="271"/>
    </location>
</feature>
<dbReference type="InterPro" id="IPR003165">
    <property type="entry name" value="Piwi"/>
</dbReference>
<feature type="compositionally biased region" description="Low complexity" evidence="2">
    <location>
        <begin position="32"/>
        <end position="44"/>
    </location>
</feature>
<name>E4WRF8_OIKDI</name>
<dbReference type="FunFam" id="3.30.420.10:FF:000001">
    <property type="entry name" value="Protein argonaute-2"/>
    <property type="match status" value="1"/>
</dbReference>
<keyword evidence="1" id="KW-0175">Coiled coil</keyword>
<organism evidence="4">
    <name type="scientific">Oikopleura dioica</name>
    <name type="common">Tunicate</name>
    <dbReference type="NCBI Taxonomy" id="34765"/>
    <lineage>
        <taxon>Eukaryota</taxon>
        <taxon>Metazoa</taxon>
        <taxon>Chordata</taxon>
        <taxon>Tunicata</taxon>
        <taxon>Appendicularia</taxon>
        <taxon>Copelata</taxon>
        <taxon>Oikopleuridae</taxon>
        <taxon>Oikopleura</taxon>
    </lineage>
</organism>
<evidence type="ECO:0000256" key="2">
    <source>
        <dbReference type="SAM" id="MobiDB-lite"/>
    </source>
</evidence>
<dbReference type="SUPFAM" id="SSF53098">
    <property type="entry name" value="Ribonuclease H-like"/>
    <property type="match status" value="1"/>
</dbReference>
<dbReference type="PROSITE" id="PS50822">
    <property type="entry name" value="PIWI"/>
    <property type="match status" value="1"/>
</dbReference>
<accession>E4WRF8</accession>
<feature type="coiled-coil region" evidence="1">
    <location>
        <begin position="95"/>
        <end position="158"/>
    </location>
</feature>
<gene>
    <name evidence="4" type="ORF">GSOID_T00000330001</name>
</gene>
<dbReference type="Pfam" id="PF02171">
    <property type="entry name" value="Piwi"/>
    <property type="match status" value="1"/>
</dbReference>
<dbReference type="EMBL" id="FN653015">
    <property type="protein sequence ID" value="CBY20339.1"/>
    <property type="molecule type" value="Genomic_DNA"/>
</dbReference>
<protein>
    <recommendedName>
        <fullName evidence="3">Piwi domain-containing protein</fullName>
    </recommendedName>
</protein>
<dbReference type="SMART" id="SM00950">
    <property type="entry name" value="Piwi"/>
    <property type="match status" value="1"/>
</dbReference>
<feature type="domain" description="Piwi" evidence="3">
    <location>
        <begin position="436"/>
        <end position="710"/>
    </location>
</feature>
<dbReference type="InterPro" id="IPR036397">
    <property type="entry name" value="RNaseH_sf"/>
</dbReference>
<dbReference type="FunCoup" id="E4WRF8">
    <property type="interactions" value="245"/>
</dbReference>
<evidence type="ECO:0000313" key="5">
    <source>
        <dbReference type="Proteomes" id="UP000001307"/>
    </source>
</evidence>
<sequence length="757" mass="86258">MDPALGAASPMSGGNSQSSGLAALPKRDEIPSSRSSMADSASEMSESDTDAMSLSGISGFSDYNRGSTRQRTIIEEQATRINTMSQENRVMKIEIDKYKIQVGTLQEEIRRLRQASVNIQARAEQEEEYISNTLLKKIEELKKEKETLANYYEKEEEFLTNQLSKKLNHLRHEKCNLERTLEREQEYQVNKLMKRIERMEREAQTKHTSLDQLRREKVELENTLEREQEALVNRLWKKLERLETEKKHLQTKINEKHSSGSHVEHPSRDIAPRPVVKNDNAEKVEAHVKHLKREVDRLRKQLFQSTHESSAQMRSMETEERQLREKNMHLQRKLQQEIERREALSRHLSESESSLELETDERYFQNDLAFNRGRHSPGPYSSIHPATVSSVSSSSSGFAQASSSAFTTPVSPYRSNNQQNNAIPQRSSRSVTTPDRFVKPSPPPSPVTTQTLSNLCLKINVKLGGINNILLPNARPRVFNEPVIFIGADVTHPPAGDRRKPSIAAVVASIDAHPSRYCASVRVQRHRQEAIEDLTNMVKDLMLEFYKATTYKPVRIIVYRGGISEGQFQPVLTRELKAIREACVKLEDNYQPGISYVVVQKRHHTRLFCRQSGDKCGKSGNIPAGTTVDMGICHPTEFDFYLCSHAGIQGTSRPSHYHVLWDDNEFTADELQNLTYQLCHTYVRCTRSVSIPAPAYYAHLVAYRARYHLVDKDYDSGEGSLISGTSSSRDVTDISQYQSMAKAIQVHQNTFGSMYFT</sequence>
<feature type="compositionally biased region" description="Polar residues" evidence="2">
    <location>
        <begin position="406"/>
        <end position="433"/>
    </location>
</feature>
<dbReference type="GO" id="GO:0003676">
    <property type="term" value="F:nucleic acid binding"/>
    <property type="evidence" value="ECO:0007669"/>
    <property type="project" value="InterPro"/>
</dbReference>
<evidence type="ECO:0000259" key="3">
    <source>
        <dbReference type="PROSITE" id="PS50822"/>
    </source>
</evidence>
<evidence type="ECO:0000256" key="1">
    <source>
        <dbReference type="SAM" id="Coils"/>
    </source>
</evidence>
<evidence type="ECO:0000313" key="4">
    <source>
        <dbReference type="EMBL" id="CBY20339.1"/>
    </source>
</evidence>
<dbReference type="Proteomes" id="UP000001307">
    <property type="component" value="Unassembled WGS sequence"/>
</dbReference>
<dbReference type="InterPro" id="IPR045246">
    <property type="entry name" value="Piwi_ago-like"/>
</dbReference>
<keyword evidence="5" id="KW-1185">Reference proteome</keyword>